<dbReference type="EMBL" id="GBRH01226393">
    <property type="protein sequence ID" value="JAD71502.1"/>
    <property type="molecule type" value="Transcribed_RNA"/>
</dbReference>
<protein>
    <submittedName>
        <fullName evidence="1">Uncharacterized protein</fullName>
    </submittedName>
</protein>
<reference evidence="1" key="2">
    <citation type="journal article" date="2015" name="Data Brief">
        <title>Shoot transcriptome of the giant reed, Arundo donax.</title>
        <authorList>
            <person name="Barrero R.A."/>
            <person name="Guerrero F.D."/>
            <person name="Moolhuijzen P."/>
            <person name="Goolsby J.A."/>
            <person name="Tidwell J."/>
            <person name="Bellgard S.E."/>
            <person name="Bellgard M.I."/>
        </authorList>
    </citation>
    <scope>NUCLEOTIDE SEQUENCE</scope>
    <source>
        <tissue evidence="1">Shoot tissue taken approximately 20 cm above the soil surface</tissue>
    </source>
</reference>
<name>A0A0A9CJ10_ARUDO</name>
<proteinExistence type="predicted"/>
<organism evidence="1">
    <name type="scientific">Arundo donax</name>
    <name type="common">Giant reed</name>
    <name type="synonym">Donax arundinaceus</name>
    <dbReference type="NCBI Taxonomy" id="35708"/>
    <lineage>
        <taxon>Eukaryota</taxon>
        <taxon>Viridiplantae</taxon>
        <taxon>Streptophyta</taxon>
        <taxon>Embryophyta</taxon>
        <taxon>Tracheophyta</taxon>
        <taxon>Spermatophyta</taxon>
        <taxon>Magnoliopsida</taxon>
        <taxon>Liliopsida</taxon>
        <taxon>Poales</taxon>
        <taxon>Poaceae</taxon>
        <taxon>PACMAD clade</taxon>
        <taxon>Arundinoideae</taxon>
        <taxon>Arundineae</taxon>
        <taxon>Arundo</taxon>
    </lineage>
</organism>
<reference evidence="1" key="1">
    <citation type="submission" date="2014-09" db="EMBL/GenBank/DDBJ databases">
        <authorList>
            <person name="Magalhaes I.L.F."/>
            <person name="Oliveira U."/>
            <person name="Santos F.R."/>
            <person name="Vidigal T.H.D.A."/>
            <person name="Brescovit A.D."/>
            <person name="Santos A.J."/>
        </authorList>
    </citation>
    <scope>NUCLEOTIDE SEQUENCE</scope>
    <source>
        <tissue evidence="1">Shoot tissue taken approximately 20 cm above the soil surface</tissue>
    </source>
</reference>
<accession>A0A0A9CJ10</accession>
<sequence>MFHETTPRSGMLSKSSRARSTPYVFAYPTSILFRQKIVRLVFEQTI</sequence>
<evidence type="ECO:0000313" key="1">
    <source>
        <dbReference type="EMBL" id="JAD71502.1"/>
    </source>
</evidence>
<dbReference type="AlphaFoldDB" id="A0A0A9CJ10"/>